<name>A0A8X8X9J5_SALSN</name>
<comment type="caution">
    <text evidence="2">The sequence shown here is derived from an EMBL/GenBank/DDBJ whole genome shotgun (WGS) entry which is preliminary data.</text>
</comment>
<reference evidence="2" key="1">
    <citation type="submission" date="2018-01" db="EMBL/GenBank/DDBJ databases">
        <authorList>
            <person name="Mao J.F."/>
        </authorList>
    </citation>
    <scope>NUCLEOTIDE SEQUENCE</scope>
    <source>
        <strain evidence="2">Huo1</strain>
        <tissue evidence="2">Leaf</tissue>
    </source>
</reference>
<dbReference type="EMBL" id="PNBA02000011">
    <property type="protein sequence ID" value="KAG6407701.1"/>
    <property type="molecule type" value="Genomic_DNA"/>
</dbReference>
<protein>
    <submittedName>
        <fullName evidence="2">Uncharacterized protein</fullName>
    </submittedName>
</protein>
<sequence>MASNDEICEPNPSDDGWVNPRRPLTRSPWWSAGSGGGRGKSLVVVQGKRKAQSFSTSCPPVVPSVESAEKAPVADATTPSVKKFKSGQLKLKDLKAVFQQISDHDAATAGEDPSERDIYAPVEADTLNFSRASFIVPRGGLPFMHLSLMNCTICC</sequence>
<evidence type="ECO:0000256" key="1">
    <source>
        <dbReference type="SAM" id="MobiDB-lite"/>
    </source>
</evidence>
<evidence type="ECO:0000313" key="3">
    <source>
        <dbReference type="Proteomes" id="UP000298416"/>
    </source>
</evidence>
<feature type="region of interest" description="Disordered" evidence="1">
    <location>
        <begin position="1"/>
        <end position="41"/>
    </location>
</feature>
<proteinExistence type="predicted"/>
<accession>A0A8X8X9J5</accession>
<dbReference type="Proteomes" id="UP000298416">
    <property type="component" value="Unassembled WGS sequence"/>
</dbReference>
<dbReference type="AlphaFoldDB" id="A0A8X8X9J5"/>
<gene>
    <name evidence="2" type="ORF">SASPL_130698</name>
</gene>
<evidence type="ECO:0000313" key="2">
    <source>
        <dbReference type="EMBL" id="KAG6407701.1"/>
    </source>
</evidence>
<keyword evidence="3" id="KW-1185">Reference proteome</keyword>
<organism evidence="2">
    <name type="scientific">Salvia splendens</name>
    <name type="common">Scarlet sage</name>
    <dbReference type="NCBI Taxonomy" id="180675"/>
    <lineage>
        <taxon>Eukaryota</taxon>
        <taxon>Viridiplantae</taxon>
        <taxon>Streptophyta</taxon>
        <taxon>Embryophyta</taxon>
        <taxon>Tracheophyta</taxon>
        <taxon>Spermatophyta</taxon>
        <taxon>Magnoliopsida</taxon>
        <taxon>eudicotyledons</taxon>
        <taxon>Gunneridae</taxon>
        <taxon>Pentapetalae</taxon>
        <taxon>asterids</taxon>
        <taxon>lamiids</taxon>
        <taxon>Lamiales</taxon>
        <taxon>Lamiaceae</taxon>
        <taxon>Nepetoideae</taxon>
        <taxon>Mentheae</taxon>
        <taxon>Salviinae</taxon>
        <taxon>Salvia</taxon>
        <taxon>Salvia subgen. Calosphace</taxon>
        <taxon>core Calosphace</taxon>
    </lineage>
</organism>
<reference evidence="2" key="2">
    <citation type="submission" date="2020-08" db="EMBL/GenBank/DDBJ databases">
        <title>Plant Genome Project.</title>
        <authorList>
            <person name="Zhang R.-G."/>
        </authorList>
    </citation>
    <scope>NUCLEOTIDE SEQUENCE</scope>
    <source>
        <strain evidence="2">Huo1</strain>
        <tissue evidence="2">Leaf</tissue>
    </source>
</reference>